<feature type="transmembrane region" description="Helical" evidence="2">
    <location>
        <begin position="92"/>
        <end position="112"/>
    </location>
</feature>
<keyword evidence="4" id="KW-1185">Reference proteome</keyword>
<evidence type="ECO:0000313" key="4">
    <source>
        <dbReference type="Proteomes" id="UP001346149"/>
    </source>
</evidence>
<proteinExistence type="predicted"/>
<keyword evidence="2" id="KW-1133">Transmembrane helix</keyword>
<evidence type="ECO:0000256" key="2">
    <source>
        <dbReference type="SAM" id="Phobius"/>
    </source>
</evidence>
<keyword evidence="2" id="KW-0472">Membrane</keyword>
<feature type="region of interest" description="Disordered" evidence="1">
    <location>
        <begin position="31"/>
        <end position="54"/>
    </location>
</feature>
<name>A0AAN7LCE4_TRANT</name>
<dbReference type="PANTHER" id="PTHR34781:SF2">
    <property type="entry name" value="TRANSMEMBRANE PROTEIN"/>
    <property type="match status" value="1"/>
</dbReference>
<comment type="caution">
    <text evidence="3">The sequence shown here is derived from an EMBL/GenBank/DDBJ whole genome shotgun (WGS) entry which is preliminary data.</text>
</comment>
<dbReference type="EMBL" id="JAXQNO010000013">
    <property type="protein sequence ID" value="KAK4785248.1"/>
    <property type="molecule type" value="Genomic_DNA"/>
</dbReference>
<evidence type="ECO:0000313" key="3">
    <source>
        <dbReference type="EMBL" id="KAK4785248.1"/>
    </source>
</evidence>
<accession>A0AAN7LCE4</accession>
<dbReference type="Proteomes" id="UP001346149">
    <property type="component" value="Unassembled WGS sequence"/>
</dbReference>
<evidence type="ECO:0000256" key="1">
    <source>
        <dbReference type="SAM" id="MobiDB-lite"/>
    </source>
</evidence>
<feature type="transmembrane region" description="Helical" evidence="2">
    <location>
        <begin position="62"/>
        <end position="86"/>
    </location>
</feature>
<keyword evidence="2" id="KW-0812">Transmembrane</keyword>
<gene>
    <name evidence="3" type="ORF">SAY86_001937</name>
</gene>
<organism evidence="3 4">
    <name type="scientific">Trapa natans</name>
    <name type="common">Water chestnut</name>
    <dbReference type="NCBI Taxonomy" id="22666"/>
    <lineage>
        <taxon>Eukaryota</taxon>
        <taxon>Viridiplantae</taxon>
        <taxon>Streptophyta</taxon>
        <taxon>Embryophyta</taxon>
        <taxon>Tracheophyta</taxon>
        <taxon>Spermatophyta</taxon>
        <taxon>Magnoliopsida</taxon>
        <taxon>eudicotyledons</taxon>
        <taxon>Gunneridae</taxon>
        <taxon>Pentapetalae</taxon>
        <taxon>rosids</taxon>
        <taxon>malvids</taxon>
        <taxon>Myrtales</taxon>
        <taxon>Lythraceae</taxon>
        <taxon>Trapa</taxon>
    </lineage>
</organism>
<reference evidence="3 4" key="1">
    <citation type="journal article" date="2023" name="Hortic Res">
        <title>Pangenome of water caltrop reveals structural variations and asymmetric subgenome divergence after allopolyploidization.</title>
        <authorList>
            <person name="Zhang X."/>
            <person name="Chen Y."/>
            <person name="Wang L."/>
            <person name="Yuan Y."/>
            <person name="Fang M."/>
            <person name="Shi L."/>
            <person name="Lu R."/>
            <person name="Comes H.P."/>
            <person name="Ma Y."/>
            <person name="Chen Y."/>
            <person name="Huang G."/>
            <person name="Zhou Y."/>
            <person name="Zheng Z."/>
            <person name="Qiu Y."/>
        </authorList>
    </citation>
    <scope>NUCLEOTIDE SEQUENCE [LARGE SCALE GENOMIC DNA]</scope>
    <source>
        <strain evidence="3">F231</strain>
    </source>
</reference>
<dbReference type="AlphaFoldDB" id="A0AAN7LCE4"/>
<protein>
    <recommendedName>
        <fullName evidence="5">Transmembrane protein</fullName>
    </recommendedName>
</protein>
<dbReference type="PANTHER" id="PTHR34781">
    <property type="entry name" value="TRANSMEMBRANE PROTEIN"/>
    <property type="match status" value="1"/>
</dbReference>
<evidence type="ECO:0008006" key="5">
    <source>
        <dbReference type="Google" id="ProtNLM"/>
    </source>
</evidence>
<sequence>MAPMRRDGRGSGALYELSVVVLDLLRSHPTPISSSGDDSFVAPPAPVPSSSRRPATTQITSAGLVSLLLGVSLTLMLCGSVTFFIGFMLMPWIFGLVVVFYLAGIVSSLTILGRSIFGSATAPPDLRNKIPSWKLY</sequence>